<dbReference type="GO" id="GO:0051125">
    <property type="term" value="P:regulation of actin nucleation"/>
    <property type="evidence" value="ECO:0007669"/>
    <property type="project" value="TreeGrafter"/>
</dbReference>
<evidence type="ECO:0000313" key="2">
    <source>
        <dbReference type="EMBL" id="KAB7501411.1"/>
    </source>
</evidence>
<dbReference type="GO" id="GO:0030041">
    <property type="term" value="P:actin filament polymerization"/>
    <property type="evidence" value="ECO:0007669"/>
    <property type="project" value="TreeGrafter"/>
</dbReference>
<dbReference type="GO" id="GO:0007032">
    <property type="term" value="P:endosome organization"/>
    <property type="evidence" value="ECO:0007669"/>
    <property type="project" value="TreeGrafter"/>
</dbReference>
<dbReference type="AlphaFoldDB" id="A0A5N5T4D2"/>
<dbReference type="OrthoDB" id="565118at2759"/>
<accession>A0A5N5T4D2</accession>
<gene>
    <name evidence="2" type="primary">STRUM_2</name>
    <name evidence="2" type="ORF">Anas_12979</name>
</gene>
<evidence type="ECO:0000256" key="1">
    <source>
        <dbReference type="ARBA" id="ARBA00006224"/>
    </source>
</evidence>
<evidence type="ECO:0000313" key="3">
    <source>
        <dbReference type="Proteomes" id="UP000326759"/>
    </source>
</evidence>
<organism evidence="2 3">
    <name type="scientific">Armadillidium nasatum</name>
    <dbReference type="NCBI Taxonomy" id="96803"/>
    <lineage>
        <taxon>Eukaryota</taxon>
        <taxon>Metazoa</taxon>
        <taxon>Ecdysozoa</taxon>
        <taxon>Arthropoda</taxon>
        <taxon>Crustacea</taxon>
        <taxon>Multicrustacea</taxon>
        <taxon>Malacostraca</taxon>
        <taxon>Eumalacostraca</taxon>
        <taxon>Peracarida</taxon>
        <taxon>Isopoda</taxon>
        <taxon>Oniscidea</taxon>
        <taxon>Crinocheta</taxon>
        <taxon>Armadillidiidae</taxon>
        <taxon>Armadillidium</taxon>
    </lineage>
</organism>
<comment type="caution">
    <text evidence="2">The sequence shown here is derived from an EMBL/GenBank/DDBJ whole genome shotgun (WGS) entry which is preliminary data.</text>
</comment>
<sequence length="270" mass="30301">INKNKDDLELIIGGAVGENLKNKFDSQFYKIVAQPQRHYTIWIQKMQKISPLLIDSLLKIGQMQILRCQVVNRLKVSCQFQSQLLSYAMEAMNSSLLSDIKKHYSDPTKPYPDTDGVLVSELSTYLERCGMTQPLDKIYVTPKSFHHLNVILLVTIISQVNKIHFSKVLGSIKSIKGTEGLDGPPLVIGITTLLRQFHIDQTTKLLSVLAQYISSYTVVGANYSSGKNNELPNEVVTSLALFSEIATKMSIPKDSQSTYLPLYLLREYSG</sequence>
<dbReference type="InterPro" id="IPR019393">
    <property type="entry name" value="WASH_strumpellin"/>
</dbReference>
<proteinExistence type="inferred from homology"/>
<reference evidence="2 3" key="1">
    <citation type="journal article" date="2019" name="PLoS Biol.">
        <title>Sex chromosomes control vertical transmission of feminizing Wolbachia symbionts in an isopod.</title>
        <authorList>
            <person name="Becking T."/>
            <person name="Chebbi M.A."/>
            <person name="Giraud I."/>
            <person name="Moumen B."/>
            <person name="Laverre T."/>
            <person name="Caubet Y."/>
            <person name="Peccoud J."/>
            <person name="Gilbert C."/>
            <person name="Cordaux R."/>
        </authorList>
    </citation>
    <scope>NUCLEOTIDE SEQUENCE [LARGE SCALE GENOMIC DNA]</scope>
    <source>
        <strain evidence="2">ANa2</strain>
        <tissue evidence="2">Whole body excluding digestive tract and cuticle</tissue>
    </source>
</reference>
<dbReference type="GO" id="GO:0140285">
    <property type="term" value="P:endosome fission"/>
    <property type="evidence" value="ECO:0007669"/>
    <property type="project" value="TreeGrafter"/>
</dbReference>
<dbReference type="PANTHER" id="PTHR15691:SF6">
    <property type="entry name" value="WASH COMPLEX SUBUNIT 5"/>
    <property type="match status" value="1"/>
</dbReference>
<dbReference type="GO" id="GO:0005768">
    <property type="term" value="C:endosome"/>
    <property type="evidence" value="ECO:0007669"/>
    <property type="project" value="TreeGrafter"/>
</dbReference>
<name>A0A5N5T4D2_9CRUS</name>
<protein>
    <submittedName>
        <fullName evidence="2">WASH complex subunit strumpellin</fullName>
    </submittedName>
</protein>
<keyword evidence="3" id="KW-1185">Reference proteome</keyword>
<dbReference type="Pfam" id="PF10266">
    <property type="entry name" value="Strumpellin"/>
    <property type="match status" value="1"/>
</dbReference>
<feature type="non-terminal residue" evidence="2">
    <location>
        <position position="1"/>
    </location>
</feature>
<dbReference type="Proteomes" id="UP000326759">
    <property type="component" value="Unassembled WGS sequence"/>
</dbReference>
<dbReference type="EMBL" id="SEYY01010732">
    <property type="protein sequence ID" value="KAB7501411.1"/>
    <property type="molecule type" value="Genomic_DNA"/>
</dbReference>
<dbReference type="PANTHER" id="PTHR15691">
    <property type="entry name" value="WASH COMPLEX SUBUNIT 5"/>
    <property type="match status" value="1"/>
</dbReference>
<dbReference type="GO" id="GO:0071203">
    <property type="term" value="C:WASH complex"/>
    <property type="evidence" value="ECO:0007669"/>
    <property type="project" value="InterPro"/>
</dbReference>
<comment type="similarity">
    <text evidence="1">Belongs to the strumpellin family.</text>
</comment>